<dbReference type="AlphaFoldDB" id="C9ZL95"/>
<proteinExistence type="predicted"/>
<dbReference type="OrthoDB" id="266417at2759"/>
<feature type="transmembrane region" description="Helical" evidence="1">
    <location>
        <begin position="106"/>
        <end position="125"/>
    </location>
</feature>
<dbReference type="GeneID" id="23859244"/>
<keyword evidence="1" id="KW-0472">Membrane</keyword>
<dbReference type="EMBL" id="FN554966">
    <property type="protein sequence ID" value="CBH10104.1"/>
    <property type="molecule type" value="Genomic_DNA"/>
</dbReference>
<gene>
    <name evidence="2" type="ORF">TbgDal_III4460</name>
</gene>
<evidence type="ECO:0000313" key="3">
    <source>
        <dbReference type="Proteomes" id="UP000002316"/>
    </source>
</evidence>
<protein>
    <submittedName>
        <fullName evidence="2">Uncharacterized protein</fullName>
    </submittedName>
</protein>
<dbReference type="RefSeq" id="XP_011772394.1">
    <property type="nucleotide sequence ID" value="XM_011774092.1"/>
</dbReference>
<name>C9ZL95_TRYB9</name>
<reference evidence="3" key="1">
    <citation type="journal article" date="2010" name="PLoS Negl. Trop. Dis.">
        <title>The genome sequence of Trypanosoma brucei gambiense, causative agent of chronic human african trypanosomiasis.</title>
        <authorList>
            <person name="Jackson A.P."/>
            <person name="Sanders M."/>
            <person name="Berry A."/>
            <person name="McQuillan J."/>
            <person name="Aslett M.A."/>
            <person name="Quail M.A."/>
            <person name="Chukualim B."/>
            <person name="Capewell P."/>
            <person name="MacLeod A."/>
            <person name="Melville S.E."/>
            <person name="Gibson W."/>
            <person name="Barry J.D."/>
            <person name="Berriman M."/>
            <person name="Hertz-Fowler C."/>
        </authorList>
    </citation>
    <scope>NUCLEOTIDE SEQUENCE [LARGE SCALE GENOMIC DNA]</scope>
    <source>
        <strain evidence="3">MHOM/CI/86/DAL972</strain>
    </source>
</reference>
<keyword evidence="1" id="KW-1133">Transmembrane helix</keyword>
<dbReference type="KEGG" id="tbg:TbgDal_III4460"/>
<evidence type="ECO:0000256" key="1">
    <source>
        <dbReference type="SAM" id="Phobius"/>
    </source>
</evidence>
<dbReference type="Proteomes" id="UP000002316">
    <property type="component" value="Chromosome 3"/>
</dbReference>
<sequence>MFSSNAGCCLATCTTGFLVPRGLLRSRGGGSAAAFAGSSPSAPLICSKCAFIEHNTCPKKWRNPEKVEVSRRHGGVKLGSEAVRIREQAAVEQQLVDADKFTNWNIVWGFAAAAALLLVALNILLEAVEPVPSPEYTPYVPGATTITAPAERLKNEKFCSSVGSG</sequence>
<organism evidence="2 3">
    <name type="scientific">Trypanosoma brucei gambiense (strain MHOM/CI/86/DAL972)</name>
    <dbReference type="NCBI Taxonomy" id="679716"/>
    <lineage>
        <taxon>Eukaryota</taxon>
        <taxon>Discoba</taxon>
        <taxon>Euglenozoa</taxon>
        <taxon>Kinetoplastea</taxon>
        <taxon>Metakinetoplastina</taxon>
        <taxon>Trypanosomatida</taxon>
        <taxon>Trypanosomatidae</taxon>
        <taxon>Trypanosoma</taxon>
    </lineage>
</organism>
<accession>C9ZL95</accession>
<dbReference type="VEuPathDB" id="TriTrypDB:Tbg972.3.4460"/>
<keyword evidence="1" id="KW-0812">Transmembrane</keyword>
<evidence type="ECO:0000313" key="2">
    <source>
        <dbReference type="EMBL" id="CBH10104.1"/>
    </source>
</evidence>